<dbReference type="OrthoDB" id="8300214at2759"/>
<reference evidence="2 3" key="1">
    <citation type="journal article" date="2016" name="Genome Biol. Evol.">
        <title>Divergent and convergent evolution of fungal pathogenicity.</title>
        <authorList>
            <person name="Shang Y."/>
            <person name="Xiao G."/>
            <person name="Zheng P."/>
            <person name="Cen K."/>
            <person name="Zhan S."/>
            <person name="Wang C."/>
        </authorList>
    </citation>
    <scope>NUCLEOTIDE SEQUENCE [LARGE SCALE GENOMIC DNA]</scope>
    <source>
        <strain evidence="2 3">ARSEF 2679</strain>
    </source>
</reference>
<dbReference type="GO" id="GO:0005634">
    <property type="term" value="C:nucleus"/>
    <property type="evidence" value="ECO:0007669"/>
    <property type="project" value="TreeGrafter"/>
</dbReference>
<dbReference type="SUPFAM" id="SSF52821">
    <property type="entry name" value="Rhodanese/Cell cycle control phosphatase"/>
    <property type="match status" value="1"/>
</dbReference>
<dbReference type="GeneID" id="30021425"/>
<name>A0A167V1J4_CORFA</name>
<dbReference type="RefSeq" id="XP_018703874.1">
    <property type="nucleotide sequence ID" value="XM_018848738.1"/>
</dbReference>
<sequence>MSTDVNAPPSGEAPPWWAALPEPQAACETIENSDVMALLEKMLAGPKHASRNFLLVDVRRTDWDGGTVATSINLPAQSFYQTRPVVYQLCKQAGIEKIIFYCGSSAGRGTRCARWMQDYLNEVGETGIKAIIMAGGIKGWHKAFGGKMMENYDEKFWAAKA</sequence>
<proteinExistence type="predicted"/>
<evidence type="ECO:0000313" key="2">
    <source>
        <dbReference type="EMBL" id="OAA62124.1"/>
    </source>
</evidence>
<dbReference type="PANTHER" id="PTHR10828:SF50">
    <property type="entry name" value="REDUCTASE (ARC2), PUTATIVE (AFU_ORTHOLOGUE AFUA_6G13400)-RELATED"/>
    <property type="match status" value="1"/>
</dbReference>
<keyword evidence="3" id="KW-1185">Reference proteome</keyword>
<feature type="domain" description="Rhodanese" evidence="1">
    <location>
        <begin position="49"/>
        <end position="149"/>
    </location>
</feature>
<dbReference type="CDD" id="cd01443">
    <property type="entry name" value="Cdc25_Acr2p"/>
    <property type="match status" value="1"/>
</dbReference>
<dbReference type="AlphaFoldDB" id="A0A167V1J4"/>
<dbReference type="EMBL" id="AZHB01000012">
    <property type="protein sequence ID" value="OAA62124.1"/>
    <property type="molecule type" value="Genomic_DNA"/>
</dbReference>
<dbReference type="PROSITE" id="PS50206">
    <property type="entry name" value="RHODANESE_3"/>
    <property type="match status" value="1"/>
</dbReference>
<dbReference type="InterPro" id="IPR036873">
    <property type="entry name" value="Rhodanese-like_dom_sf"/>
</dbReference>
<protein>
    <submittedName>
        <fullName evidence="2">Rhodanese-like protein</fullName>
    </submittedName>
</protein>
<dbReference type="Pfam" id="PF00581">
    <property type="entry name" value="Rhodanese"/>
    <property type="match status" value="1"/>
</dbReference>
<dbReference type="GO" id="GO:0005737">
    <property type="term" value="C:cytoplasm"/>
    <property type="evidence" value="ECO:0007669"/>
    <property type="project" value="TreeGrafter"/>
</dbReference>
<dbReference type="PANTHER" id="PTHR10828">
    <property type="entry name" value="M-PHASE INDUCER PHOSPHATASE DUAL SPECIFICITY PHOSPHATASE CDC25"/>
    <property type="match status" value="1"/>
</dbReference>
<accession>A0A167V1J4</accession>
<dbReference type="SMART" id="SM00450">
    <property type="entry name" value="RHOD"/>
    <property type="match status" value="1"/>
</dbReference>
<dbReference type="Gene3D" id="3.40.250.10">
    <property type="entry name" value="Rhodanese-like domain"/>
    <property type="match status" value="1"/>
</dbReference>
<evidence type="ECO:0000313" key="3">
    <source>
        <dbReference type="Proteomes" id="UP000076744"/>
    </source>
</evidence>
<dbReference type="STRING" id="1081104.A0A167V1J4"/>
<comment type="caution">
    <text evidence="2">The sequence shown here is derived from an EMBL/GenBank/DDBJ whole genome shotgun (WGS) entry which is preliminary data.</text>
</comment>
<evidence type="ECO:0000259" key="1">
    <source>
        <dbReference type="PROSITE" id="PS50206"/>
    </source>
</evidence>
<dbReference type="Proteomes" id="UP000076744">
    <property type="component" value="Unassembled WGS sequence"/>
</dbReference>
<organism evidence="2 3">
    <name type="scientific">Cordyceps fumosorosea (strain ARSEF 2679)</name>
    <name type="common">Isaria fumosorosea</name>
    <dbReference type="NCBI Taxonomy" id="1081104"/>
    <lineage>
        <taxon>Eukaryota</taxon>
        <taxon>Fungi</taxon>
        <taxon>Dikarya</taxon>
        <taxon>Ascomycota</taxon>
        <taxon>Pezizomycotina</taxon>
        <taxon>Sordariomycetes</taxon>
        <taxon>Hypocreomycetidae</taxon>
        <taxon>Hypocreales</taxon>
        <taxon>Cordycipitaceae</taxon>
        <taxon>Cordyceps</taxon>
    </lineage>
</organism>
<dbReference type="GO" id="GO:0004725">
    <property type="term" value="F:protein tyrosine phosphatase activity"/>
    <property type="evidence" value="ECO:0007669"/>
    <property type="project" value="TreeGrafter"/>
</dbReference>
<dbReference type="InterPro" id="IPR001763">
    <property type="entry name" value="Rhodanese-like_dom"/>
</dbReference>
<gene>
    <name evidence="2" type="ORF">ISF_05133</name>
</gene>